<keyword evidence="2" id="KW-0812">Transmembrane</keyword>
<dbReference type="PANTHER" id="PTHR21530">
    <property type="entry name" value="PHEROMONE SHUTDOWN PROTEIN"/>
    <property type="match status" value="1"/>
</dbReference>
<reference evidence="3" key="1">
    <citation type="submission" date="2021-01" db="EMBL/GenBank/DDBJ databases">
        <authorList>
            <person name="Corre E."/>
            <person name="Pelletier E."/>
            <person name="Niang G."/>
            <person name="Scheremetjew M."/>
            <person name="Finn R."/>
            <person name="Kale V."/>
            <person name="Holt S."/>
            <person name="Cochrane G."/>
            <person name="Meng A."/>
            <person name="Brown T."/>
            <person name="Cohen L."/>
        </authorList>
    </citation>
    <scope>NUCLEOTIDE SEQUENCE</scope>
    <source>
        <strain evidence="3">SAG 11-49</strain>
    </source>
</reference>
<sequence length="709" mass="73906">MQGLALPQGIRPSGSLRSSARRSRIQPQSAVLDAPVASKAVVLPPSLKNNVVVLDAPNPDAPGGVTKVYLLAMSHVSKRSVEQVKELVRAVKPDVVGVELCKDRVGLLVDTSTDTPMNLLWHCRKIMIDGLPSAPEWPTWEQLAPGLRCQLGRPVTQQDIEADVITLLSTGLFRSCRPACATATNSEAPAFLDEAAEGVPAAAAGEEGKEGGSGALRCVPPLGAIKFVVTERSLPPLIEMSVRVDSSLKSLGVPQSKLDDVCAAAIADNSSTRKDGALPALTALLRARQAFKDLFPGMPVVVTFAGVDNGRVEAIVKAERPGAPFVTGFESSAQGGEGWGVEPFRPAKPLTKLSPKMFLTQDSLAALRGVAGKGAEVAAPGAAAAGAPARARITPLTQFKAWSREQIDNCKQFSYEGPAVNDTLGLLMTALFAKGQAAAARKVGLTPGAAWQAAMAAASEVGAQQVVLVDRPTVITERKLSDAVTQAAGWRLGAAGALVLSSFIGFLATDFITETNEIAAFMGVLAAATALVWPLYGPIAQVGKLASMSAEEIEEAVAVKQPISSGDLSQPLKLFGEDALLDWPGALPSIIRDRDTYMAKALAGTATGRAAFCPAYVRDEVNGQTVWRLMMPENGPMASAPAGSGDGEFKPLKGVKSVVGVIGSAHVRGMIREWDACVKSPADVADLLVCEGQKIEEPAAPAPPAPAAK</sequence>
<keyword evidence="2" id="KW-1133">Transmembrane helix</keyword>
<feature type="transmembrane region" description="Helical" evidence="2">
    <location>
        <begin position="518"/>
        <end position="536"/>
    </location>
</feature>
<evidence type="ECO:0000313" key="3">
    <source>
        <dbReference type="EMBL" id="CAD8674436.1"/>
    </source>
</evidence>
<feature type="region of interest" description="Disordered" evidence="1">
    <location>
        <begin position="1"/>
        <end position="24"/>
    </location>
</feature>
<gene>
    <name evidence="3" type="ORF">CLEI1391_LOCUS6348</name>
</gene>
<proteinExistence type="predicted"/>
<organism evidence="3">
    <name type="scientific">Chlamydomonas leiostraca</name>
    <dbReference type="NCBI Taxonomy" id="1034604"/>
    <lineage>
        <taxon>Eukaryota</taxon>
        <taxon>Viridiplantae</taxon>
        <taxon>Chlorophyta</taxon>
        <taxon>core chlorophytes</taxon>
        <taxon>Chlorophyceae</taxon>
        <taxon>CS clade</taxon>
        <taxon>Chlamydomonadales</taxon>
        <taxon>Chlamydomonadaceae</taxon>
        <taxon>Chlamydomonas</taxon>
    </lineage>
</organism>
<dbReference type="EMBL" id="HBFB01011198">
    <property type="protein sequence ID" value="CAD8674436.1"/>
    <property type="molecule type" value="Transcribed_RNA"/>
</dbReference>
<protein>
    <submittedName>
        <fullName evidence="3">Uncharacterized protein</fullName>
    </submittedName>
</protein>
<keyword evidence="2" id="KW-0472">Membrane</keyword>
<accession>A0A7S0RDT8</accession>
<dbReference type="InterPro" id="IPR046345">
    <property type="entry name" value="TraB_PrgY-like"/>
</dbReference>
<evidence type="ECO:0000256" key="1">
    <source>
        <dbReference type="SAM" id="MobiDB-lite"/>
    </source>
</evidence>
<feature type="transmembrane region" description="Helical" evidence="2">
    <location>
        <begin position="488"/>
        <end position="506"/>
    </location>
</feature>
<evidence type="ECO:0000256" key="2">
    <source>
        <dbReference type="SAM" id="Phobius"/>
    </source>
</evidence>
<dbReference type="AlphaFoldDB" id="A0A7S0RDT8"/>
<name>A0A7S0RDT8_9CHLO</name>
<dbReference type="PANTHER" id="PTHR21530:SF7">
    <property type="entry name" value="TRAB DOMAIN-CONTAINING PROTEIN"/>
    <property type="match status" value="1"/>
</dbReference>